<evidence type="ECO:0000313" key="2">
    <source>
        <dbReference type="Proteomes" id="UP000232323"/>
    </source>
</evidence>
<protein>
    <submittedName>
        <fullName evidence="1">Uncharacterized protein</fullName>
    </submittedName>
</protein>
<dbReference type="OrthoDB" id="60860at2759"/>
<proteinExistence type="predicted"/>
<sequence length="202" mass="22347">MSKRGREFVPSFENHVKNPHLDFRYVNPFELMMAAAKTKNFDLAETSKRSSGAHIHVACHATASLAPCAHCGRHQNLQLLQQCESCQDVYCSMCSTLNYEERDVRTFCLECNAQVTSSMSNQRLGADRHGSTLPPLGGLLNPSPQSFRLLGAIQDARSPFFSQEVASPFQSKFSDRGSLQNCYNLGTSYSQPSSYGQALQGI</sequence>
<dbReference type="Proteomes" id="UP000232323">
    <property type="component" value="Unassembled WGS sequence"/>
</dbReference>
<gene>
    <name evidence="1" type="ORF">CEUSTIGMA_g6196.t1</name>
</gene>
<dbReference type="EMBL" id="BEGY01000035">
    <property type="protein sequence ID" value="GAX78759.1"/>
    <property type="molecule type" value="Genomic_DNA"/>
</dbReference>
<reference evidence="1 2" key="1">
    <citation type="submission" date="2017-08" db="EMBL/GenBank/DDBJ databases">
        <title>Acidophilic green algal genome provides insights into adaptation to an acidic environment.</title>
        <authorList>
            <person name="Hirooka S."/>
            <person name="Hirose Y."/>
            <person name="Kanesaki Y."/>
            <person name="Higuchi S."/>
            <person name="Fujiwara T."/>
            <person name="Onuma R."/>
            <person name="Era A."/>
            <person name="Ohbayashi R."/>
            <person name="Uzuka A."/>
            <person name="Nozaki H."/>
            <person name="Yoshikawa H."/>
            <person name="Miyagishima S.Y."/>
        </authorList>
    </citation>
    <scope>NUCLEOTIDE SEQUENCE [LARGE SCALE GENOMIC DNA]</scope>
    <source>
        <strain evidence="1 2">NIES-2499</strain>
    </source>
</reference>
<name>A0A250X767_9CHLO</name>
<dbReference type="AlphaFoldDB" id="A0A250X767"/>
<comment type="caution">
    <text evidence="1">The sequence shown here is derived from an EMBL/GenBank/DDBJ whole genome shotgun (WGS) entry which is preliminary data.</text>
</comment>
<organism evidence="1 2">
    <name type="scientific">Chlamydomonas eustigma</name>
    <dbReference type="NCBI Taxonomy" id="1157962"/>
    <lineage>
        <taxon>Eukaryota</taxon>
        <taxon>Viridiplantae</taxon>
        <taxon>Chlorophyta</taxon>
        <taxon>core chlorophytes</taxon>
        <taxon>Chlorophyceae</taxon>
        <taxon>CS clade</taxon>
        <taxon>Chlamydomonadales</taxon>
        <taxon>Chlamydomonadaceae</taxon>
        <taxon>Chlamydomonas</taxon>
    </lineage>
</organism>
<evidence type="ECO:0000313" key="1">
    <source>
        <dbReference type="EMBL" id="GAX78759.1"/>
    </source>
</evidence>
<accession>A0A250X767</accession>
<keyword evidence="2" id="KW-1185">Reference proteome</keyword>